<evidence type="ECO:0000313" key="1">
    <source>
        <dbReference type="Proteomes" id="UP000035642"/>
    </source>
</evidence>
<dbReference type="GO" id="GO:0006351">
    <property type="term" value="P:DNA-templated transcription"/>
    <property type="evidence" value="ECO:0007669"/>
    <property type="project" value="InterPro"/>
</dbReference>
<dbReference type="GO" id="GO:0005634">
    <property type="term" value="C:nucleus"/>
    <property type="evidence" value="ECO:0007669"/>
    <property type="project" value="InterPro"/>
</dbReference>
<dbReference type="PANTHER" id="PTHR13831">
    <property type="entry name" value="MEMBER OF THE HIR1 FAMILY OF WD-REPEAT PROTEINS"/>
    <property type="match status" value="1"/>
</dbReference>
<reference evidence="1" key="1">
    <citation type="submission" date="2012-09" db="EMBL/GenBank/DDBJ databases">
        <authorList>
            <person name="Martin A.A."/>
        </authorList>
    </citation>
    <scope>NUCLEOTIDE SEQUENCE</scope>
</reference>
<dbReference type="WBParaSite" id="ACAC_0000472701-mRNA-1">
    <property type="protein sequence ID" value="ACAC_0000472701-mRNA-1"/>
    <property type="gene ID" value="ACAC_0000472701"/>
</dbReference>
<sequence length="107" mass="12217">LATQSADKSLRLWTTDNWQCDTVIVKPFIQSSQTTMFSRLDWSPDGQFLFAPCAMNNQGPTAQIIMRKDWDIELDLVGHRRAVTAIRACPRLLSYVDYSGKTIQDYS</sequence>
<keyword evidence="1" id="KW-1185">Reference proteome</keyword>
<dbReference type="InterPro" id="IPR015943">
    <property type="entry name" value="WD40/YVTN_repeat-like_dom_sf"/>
</dbReference>
<dbReference type="STRING" id="6313.A0A0K0D3T2"/>
<name>A0A0K0D3T2_ANGCA</name>
<reference evidence="2" key="2">
    <citation type="submission" date="2017-02" db="UniProtKB">
        <authorList>
            <consortium name="WormBaseParasite"/>
        </authorList>
    </citation>
    <scope>IDENTIFICATION</scope>
</reference>
<dbReference type="SUPFAM" id="SSF50978">
    <property type="entry name" value="WD40 repeat-like"/>
    <property type="match status" value="1"/>
</dbReference>
<organism evidence="1 2">
    <name type="scientific">Angiostrongylus cantonensis</name>
    <name type="common">Rat lungworm</name>
    <dbReference type="NCBI Taxonomy" id="6313"/>
    <lineage>
        <taxon>Eukaryota</taxon>
        <taxon>Metazoa</taxon>
        <taxon>Ecdysozoa</taxon>
        <taxon>Nematoda</taxon>
        <taxon>Chromadorea</taxon>
        <taxon>Rhabditida</taxon>
        <taxon>Rhabditina</taxon>
        <taxon>Rhabditomorpha</taxon>
        <taxon>Strongyloidea</taxon>
        <taxon>Metastrongylidae</taxon>
        <taxon>Angiostrongylus</taxon>
    </lineage>
</organism>
<dbReference type="InterPro" id="IPR036322">
    <property type="entry name" value="WD40_repeat_dom_sf"/>
</dbReference>
<dbReference type="PANTHER" id="PTHR13831:SF0">
    <property type="entry name" value="PROTEIN HIRA"/>
    <property type="match status" value="1"/>
</dbReference>
<dbReference type="AlphaFoldDB" id="A0A0K0D3T2"/>
<dbReference type="Gene3D" id="2.130.10.10">
    <property type="entry name" value="YVTN repeat-like/Quinoprotein amine dehydrogenase"/>
    <property type="match status" value="1"/>
</dbReference>
<dbReference type="GO" id="GO:0000417">
    <property type="term" value="C:HIR complex"/>
    <property type="evidence" value="ECO:0007669"/>
    <property type="project" value="TreeGrafter"/>
</dbReference>
<accession>A0A0K0D3T2</accession>
<protein>
    <submittedName>
        <fullName evidence="2">WD_REPEATS_REGION domain-containing protein</fullName>
    </submittedName>
</protein>
<proteinExistence type="predicted"/>
<dbReference type="GO" id="GO:0031491">
    <property type="term" value="F:nucleosome binding"/>
    <property type="evidence" value="ECO:0007669"/>
    <property type="project" value="TreeGrafter"/>
</dbReference>
<evidence type="ECO:0000313" key="2">
    <source>
        <dbReference type="WBParaSite" id="ACAC_0000472701-mRNA-1"/>
    </source>
</evidence>
<dbReference type="GO" id="GO:0000785">
    <property type="term" value="C:chromatin"/>
    <property type="evidence" value="ECO:0007669"/>
    <property type="project" value="TreeGrafter"/>
</dbReference>
<dbReference type="InterPro" id="IPR031120">
    <property type="entry name" value="HIR1-like"/>
</dbReference>
<dbReference type="Proteomes" id="UP000035642">
    <property type="component" value="Unassembled WGS sequence"/>
</dbReference>
<dbReference type="GO" id="GO:0006338">
    <property type="term" value="P:chromatin remodeling"/>
    <property type="evidence" value="ECO:0007669"/>
    <property type="project" value="TreeGrafter"/>
</dbReference>